<sequence>MVSASDLLGALALGAVVLAWPVGSVVIGFFLDGRKRRGRSGQRPLGFWDEIEATQLQRHRKRQAVKQLRATARRARRESSR</sequence>
<keyword evidence="2" id="KW-0472">Membrane</keyword>
<feature type="compositionally biased region" description="Basic residues" evidence="1">
    <location>
        <begin position="71"/>
        <end position="81"/>
    </location>
</feature>
<evidence type="ECO:0000256" key="2">
    <source>
        <dbReference type="SAM" id="Phobius"/>
    </source>
</evidence>
<dbReference type="EMBL" id="BAAAQN010000046">
    <property type="protein sequence ID" value="GAA2049040.1"/>
    <property type="molecule type" value="Genomic_DNA"/>
</dbReference>
<reference evidence="3 4" key="1">
    <citation type="journal article" date="2019" name="Int. J. Syst. Evol. Microbiol.">
        <title>The Global Catalogue of Microorganisms (GCM) 10K type strain sequencing project: providing services to taxonomists for standard genome sequencing and annotation.</title>
        <authorList>
            <consortium name="The Broad Institute Genomics Platform"/>
            <consortium name="The Broad Institute Genome Sequencing Center for Infectious Disease"/>
            <person name="Wu L."/>
            <person name="Ma J."/>
        </authorList>
    </citation>
    <scope>NUCLEOTIDE SEQUENCE [LARGE SCALE GENOMIC DNA]</scope>
    <source>
        <strain evidence="3 4">JCM 16014</strain>
    </source>
</reference>
<keyword evidence="2" id="KW-0812">Transmembrane</keyword>
<name>A0ABN2V368_9ACTN</name>
<evidence type="ECO:0000313" key="3">
    <source>
        <dbReference type="EMBL" id="GAA2049040.1"/>
    </source>
</evidence>
<keyword evidence="4" id="KW-1185">Reference proteome</keyword>
<proteinExistence type="predicted"/>
<feature type="region of interest" description="Disordered" evidence="1">
    <location>
        <begin position="59"/>
        <end position="81"/>
    </location>
</feature>
<organism evidence="3 4">
    <name type="scientific">Catenulispora yoronensis</name>
    <dbReference type="NCBI Taxonomy" id="450799"/>
    <lineage>
        <taxon>Bacteria</taxon>
        <taxon>Bacillati</taxon>
        <taxon>Actinomycetota</taxon>
        <taxon>Actinomycetes</taxon>
        <taxon>Catenulisporales</taxon>
        <taxon>Catenulisporaceae</taxon>
        <taxon>Catenulispora</taxon>
    </lineage>
</organism>
<feature type="transmembrane region" description="Helical" evidence="2">
    <location>
        <begin position="12"/>
        <end position="31"/>
    </location>
</feature>
<keyword evidence="2" id="KW-1133">Transmembrane helix</keyword>
<evidence type="ECO:0000313" key="4">
    <source>
        <dbReference type="Proteomes" id="UP001500751"/>
    </source>
</evidence>
<gene>
    <name evidence="3" type="ORF">GCM10009839_63550</name>
</gene>
<dbReference type="Proteomes" id="UP001500751">
    <property type="component" value="Unassembled WGS sequence"/>
</dbReference>
<comment type="caution">
    <text evidence="3">The sequence shown here is derived from an EMBL/GenBank/DDBJ whole genome shotgun (WGS) entry which is preliminary data.</text>
</comment>
<evidence type="ECO:0000256" key="1">
    <source>
        <dbReference type="SAM" id="MobiDB-lite"/>
    </source>
</evidence>
<accession>A0ABN2V368</accession>
<protein>
    <submittedName>
        <fullName evidence="3">Uncharacterized protein</fullName>
    </submittedName>
</protein>